<keyword evidence="2" id="KW-1185">Reference proteome</keyword>
<dbReference type="InterPro" id="IPR012347">
    <property type="entry name" value="Ferritin-like"/>
</dbReference>
<sequence>MSTQTASSQSKSATVKKEVARLLGEIFAFNNSLKLIHWGITGEGSYAAHISLDQAIDTLQEATDSLVETTMASLGDLDIVLPETKRPANYVKHIEGFYDHVESQRHIFTETFTQSIFDDYQEGVKQLLFRLKRLQ</sequence>
<dbReference type="Gene3D" id="1.20.1260.10">
    <property type="match status" value="1"/>
</dbReference>
<protein>
    <recommendedName>
        <fullName evidence="3">Ferritin/DPS protein domain-containing protein</fullName>
    </recommendedName>
</protein>
<dbReference type="Proteomes" id="UP000220133">
    <property type="component" value="Chromosome"/>
</dbReference>
<dbReference type="KEGG" id="cbae:COR50_14465"/>
<dbReference type="RefSeq" id="WP_098194644.1">
    <property type="nucleotide sequence ID" value="NZ_CP023777.1"/>
</dbReference>
<evidence type="ECO:0000313" key="2">
    <source>
        <dbReference type="Proteomes" id="UP000220133"/>
    </source>
</evidence>
<evidence type="ECO:0008006" key="3">
    <source>
        <dbReference type="Google" id="ProtNLM"/>
    </source>
</evidence>
<dbReference type="InterPro" id="IPR009078">
    <property type="entry name" value="Ferritin-like_SF"/>
</dbReference>
<dbReference type="EMBL" id="CP023777">
    <property type="protein sequence ID" value="ATL48270.1"/>
    <property type="molecule type" value="Genomic_DNA"/>
</dbReference>
<organism evidence="1 2">
    <name type="scientific">Chitinophaga caeni</name>
    <dbReference type="NCBI Taxonomy" id="2029983"/>
    <lineage>
        <taxon>Bacteria</taxon>
        <taxon>Pseudomonadati</taxon>
        <taxon>Bacteroidota</taxon>
        <taxon>Chitinophagia</taxon>
        <taxon>Chitinophagales</taxon>
        <taxon>Chitinophagaceae</taxon>
        <taxon>Chitinophaga</taxon>
    </lineage>
</organism>
<dbReference type="SUPFAM" id="SSF47240">
    <property type="entry name" value="Ferritin-like"/>
    <property type="match status" value="1"/>
</dbReference>
<dbReference type="AlphaFoldDB" id="A0A291QWG6"/>
<proteinExistence type="predicted"/>
<name>A0A291QWG6_9BACT</name>
<accession>A0A291QWG6</accession>
<evidence type="ECO:0000313" key="1">
    <source>
        <dbReference type="EMBL" id="ATL48270.1"/>
    </source>
</evidence>
<reference evidence="1 2" key="1">
    <citation type="submission" date="2017-10" db="EMBL/GenBank/DDBJ databases">
        <title>Paenichitinophaga pekingensis gen. nov., sp. nov., isolated from activated sludge.</title>
        <authorList>
            <person name="Jin D."/>
            <person name="Kong X."/>
            <person name="Deng Y."/>
            <person name="Bai Z."/>
        </authorList>
    </citation>
    <scope>NUCLEOTIDE SEQUENCE [LARGE SCALE GENOMIC DNA]</scope>
    <source>
        <strain evidence="1 2">13</strain>
    </source>
</reference>
<gene>
    <name evidence="1" type="ORF">COR50_14465</name>
</gene>
<dbReference type="OrthoDB" id="708235at2"/>